<feature type="compositionally biased region" description="Polar residues" evidence="6">
    <location>
        <begin position="71"/>
        <end position="90"/>
    </location>
</feature>
<evidence type="ECO:0000256" key="6">
    <source>
        <dbReference type="SAM" id="MobiDB-lite"/>
    </source>
</evidence>
<feature type="region of interest" description="Disordered" evidence="6">
    <location>
        <begin position="519"/>
        <end position="555"/>
    </location>
</feature>
<evidence type="ECO:0000313" key="8">
    <source>
        <dbReference type="EMBL" id="CAI9097768.1"/>
    </source>
</evidence>
<feature type="compositionally biased region" description="Low complexity" evidence="6">
    <location>
        <begin position="257"/>
        <end position="271"/>
    </location>
</feature>
<feature type="region of interest" description="Disordered" evidence="6">
    <location>
        <begin position="1"/>
        <end position="409"/>
    </location>
</feature>
<dbReference type="GO" id="GO:0000124">
    <property type="term" value="C:SAGA complex"/>
    <property type="evidence" value="ECO:0007669"/>
    <property type="project" value="InterPro"/>
</dbReference>
<feature type="compositionally biased region" description="Low complexity" evidence="6">
    <location>
        <begin position="32"/>
        <end position="42"/>
    </location>
</feature>
<feature type="compositionally biased region" description="Polar residues" evidence="6">
    <location>
        <begin position="123"/>
        <end position="135"/>
    </location>
</feature>
<name>A0AAV1CT53_OLDCO</name>
<comment type="subcellular location">
    <subcellularLocation>
        <location evidence="1">Nucleus</location>
    </subcellularLocation>
</comment>
<feature type="compositionally biased region" description="Low complexity" evidence="6">
    <location>
        <begin position="322"/>
        <end position="346"/>
    </location>
</feature>
<dbReference type="PANTHER" id="PTHR12264">
    <property type="entry name" value="TRANSCRIPTION INITIATION FACTOR TFIID SUBUNIT 12"/>
    <property type="match status" value="1"/>
</dbReference>
<reference evidence="8" key="1">
    <citation type="submission" date="2023-03" db="EMBL/GenBank/DDBJ databases">
        <authorList>
            <person name="Julca I."/>
        </authorList>
    </citation>
    <scope>NUCLEOTIDE SEQUENCE</scope>
</reference>
<gene>
    <name evidence="8" type="ORF">OLC1_LOCUS8166</name>
</gene>
<keyword evidence="5" id="KW-0539">Nucleus</keyword>
<dbReference type="InterPro" id="IPR003228">
    <property type="entry name" value="TFIID_TAF12_dom"/>
</dbReference>
<proteinExistence type="inferred from homology"/>
<evidence type="ECO:0000256" key="5">
    <source>
        <dbReference type="ARBA" id="ARBA00023242"/>
    </source>
</evidence>
<dbReference type="GO" id="GO:0005669">
    <property type="term" value="C:transcription factor TFIID complex"/>
    <property type="evidence" value="ECO:0007669"/>
    <property type="project" value="InterPro"/>
</dbReference>
<feature type="compositionally biased region" description="Polar residues" evidence="6">
    <location>
        <begin position="353"/>
        <end position="401"/>
    </location>
</feature>
<feature type="compositionally biased region" description="Pro residues" evidence="6">
    <location>
        <begin position="22"/>
        <end position="31"/>
    </location>
</feature>
<feature type="compositionally biased region" description="Polar residues" evidence="6">
    <location>
        <begin position="272"/>
        <end position="292"/>
    </location>
</feature>
<dbReference type="InterPro" id="IPR009072">
    <property type="entry name" value="Histone-fold"/>
</dbReference>
<comment type="similarity">
    <text evidence="2">Belongs to the TAF12 family.</text>
</comment>
<dbReference type="SUPFAM" id="SSF47113">
    <property type="entry name" value="Histone-fold"/>
    <property type="match status" value="1"/>
</dbReference>
<dbReference type="GO" id="GO:0051123">
    <property type="term" value="P:RNA polymerase II preinitiation complex assembly"/>
    <property type="evidence" value="ECO:0007669"/>
    <property type="project" value="TreeGrafter"/>
</dbReference>
<protein>
    <submittedName>
        <fullName evidence="8">OLC1v1034257C3</fullName>
    </submittedName>
</protein>
<feature type="compositionally biased region" description="Low complexity" evidence="6">
    <location>
        <begin position="102"/>
        <end position="117"/>
    </location>
</feature>
<evidence type="ECO:0000259" key="7">
    <source>
        <dbReference type="Pfam" id="PF03847"/>
    </source>
</evidence>
<feature type="compositionally biased region" description="Polar residues" evidence="6">
    <location>
        <begin position="226"/>
        <end position="248"/>
    </location>
</feature>
<evidence type="ECO:0000256" key="3">
    <source>
        <dbReference type="ARBA" id="ARBA00023015"/>
    </source>
</evidence>
<keyword evidence="4" id="KW-0804">Transcription</keyword>
<evidence type="ECO:0000256" key="1">
    <source>
        <dbReference type="ARBA" id="ARBA00004123"/>
    </source>
</evidence>
<evidence type="ECO:0000313" key="9">
    <source>
        <dbReference type="Proteomes" id="UP001161247"/>
    </source>
</evidence>
<evidence type="ECO:0000256" key="2">
    <source>
        <dbReference type="ARBA" id="ARBA00007530"/>
    </source>
</evidence>
<accession>A0AAV1CT53</accession>
<feature type="domain" description="Transcription initiation factor TFIID subunit 12" evidence="7">
    <location>
        <begin position="413"/>
        <end position="479"/>
    </location>
</feature>
<dbReference type="AlphaFoldDB" id="A0AAV1CT53"/>
<dbReference type="PANTHER" id="PTHR12264:SF21">
    <property type="entry name" value="TRANSCRIPTION INITIATION FACTOR TFIID SUBUNIT 12"/>
    <property type="match status" value="1"/>
</dbReference>
<dbReference type="InterPro" id="IPR037794">
    <property type="entry name" value="TAF12"/>
</dbReference>
<dbReference type="FunFam" id="1.10.20.10:FF:000011">
    <property type="entry name" value="Transcription initiation factor TFIID subunit 12"/>
    <property type="match status" value="1"/>
</dbReference>
<dbReference type="Proteomes" id="UP001161247">
    <property type="component" value="Chromosome 3"/>
</dbReference>
<feature type="compositionally biased region" description="Low complexity" evidence="6">
    <location>
        <begin position="51"/>
        <end position="69"/>
    </location>
</feature>
<organism evidence="8 9">
    <name type="scientific">Oldenlandia corymbosa var. corymbosa</name>
    <dbReference type="NCBI Taxonomy" id="529605"/>
    <lineage>
        <taxon>Eukaryota</taxon>
        <taxon>Viridiplantae</taxon>
        <taxon>Streptophyta</taxon>
        <taxon>Embryophyta</taxon>
        <taxon>Tracheophyta</taxon>
        <taxon>Spermatophyta</taxon>
        <taxon>Magnoliopsida</taxon>
        <taxon>eudicotyledons</taxon>
        <taxon>Gunneridae</taxon>
        <taxon>Pentapetalae</taxon>
        <taxon>asterids</taxon>
        <taxon>lamiids</taxon>
        <taxon>Gentianales</taxon>
        <taxon>Rubiaceae</taxon>
        <taxon>Rubioideae</taxon>
        <taxon>Spermacoceae</taxon>
        <taxon>Hedyotis-Oldenlandia complex</taxon>
        <taxon>Oldenlandia</taxon>
    </lineage>
</organism>
<feature type="compositionally biased region" description="Polar residues" evidence="6">
    <location>
        <begin position="302"/>
        <end position="313"/>
    </location>
</feature>
<keyword evidence="3" id="KW-0805">Transcription regulation</keyword>
<feature type="compositionally biased region" description="Pro residues" evidence="6">
    <location>
        <begin position="1"/>
        <end position="15"/>
    </location>
</feature>
<dbReference type="EMBL" id="OX459120">
    <property type="protein sequence ID" value="CAI9097768.1"/>
    <property type="molecule type" value="Genomic_DNA"/>
</dbReference>
<dbReference type="GO" id="GO:0017025">
    <property type="term" value="F:TBP-class protein binding"/>
    <property type="evidence" value="ECO:0007669"/>
    <property type="project" value="TreeGrafter"/>
</dbReference>
<dbReference type="GO" id="GO:0046982">
    <property type="term" value="F:protein heterodimerization activity"/>
    <property type="evidence" value="ECO:0007669"/>
    <property type="project" value="InterPro"/>
</dbReference>
<dbReference type="GO" id="GO:0003677">
    <property type="term" value="F:DNA binding"/>
    <property type="evidence" value="ECO:0007669"/>
    <property type="project" value="TreeGrafter"/>
</dbReference>
<sequence length="555" mass="58258">MEQTTPPPPPPPNPQPSETQPQPSPPVPSPPATTSTSADVPSPALPPNPSAMPLAPASTSPLPSSLPYPSQNPNTPTPATALSQGTSPQVRPTPYNRPWPPQQQQQPAPSSQFSHFPVHPAPHSSSAAGNPTSPSMGLLPPAQRGGMALGVPAAAHHPGAPSPAPPSSFPSHNPQSFGQPYGGMGRGLPDSGQTSSSPQVRPMMGALGSSSVMRPPAAGTPHQLRPVQSSPRPQSTPNLQPPTATAQGFPSHGMLRGPAVGSPGAPSPSSSQNLQTHNQPWLSASSQVSQQVKPPLPPSHKPQVSAQSMQQRSHIPPQHHATVSTVSQQQQVSQAQQSQQPSTSGTQEHHGQPFSQPRIQHSVPNQQQVARSPSLGTQRAPQATIPTSAAQSSIPVRSSNAEPEEPCNRILRKRSIQELVTQVDPFEKLDPDVEDILVDIAEDFIESITSFGCSLAKHRKSTTLEAKDILLHLERNWNMTLPGFSGDEIKTYKKPFISDIHKERLAVIKKSILAGETVNSKSVAGQAGGNPKSHAAKGGPSSLVGSPPPKVREAA</sequence>
<evidence type="ECO:0000256" key="4">
    <source>
        <dbReference type="ARBA" id="ARBA00023163"/>
    </source>
</evidence>
<dbReference type="Pfam" id="PF03847">
    <property type="entry name" value="TFIID_20kDa"/>
    <property type="match status" value="1"/>
</dbReference>
<dbReference type="CDD" id="cd07981">
    <property type="entry name" value="HFD_TAF12"/>
    <property type="match status" value="1"/>
</dbReference>
<dbReference type="Gene3D" id="1.10.20.10">
    <property type="entry name" value="Histone, subunit A"/>
    <property type="match status" value="1"/>
</dbReference>
<keyword evidence="9" id="KW-1185">Reference proteome</keyword>